<dbReference type="GO" id="GO:0000014">
    <property type="term" value="F:single-stranded DNA endodeoxyribonuclease activity"/>
    <property type="evidence" value="ECO:0007669"/>
    <property type="project" value="TreeGrafter"/>
</dbReference>
<dbReference type="InterPro" id="IPR010994">
    <property type="entry name" value="RuvA_2-like"/>
</dbReference>
<evidence type="ECO:0000256" key="8">
    <source>
        <dbReference type="ARBA" id="ARBA00022801"/>
    </source>
</evidence>
<proteinExistence type="inferred from homology"/>
<dbReference type="GO" id="GO:0000712">
    <property type="term" value="P:resolution of meiotic recombination intermediates"/>
    <property type="evidence" value="ECO:0007669"/>
    <property type="project" value="TreeGrafter"/>
</dbReference>
<evidence type="ECO:0000256" key="1">
    <source>
        <dbReference type="ARBA" id="ARBA00004123"/>
    </source>
</evidence>
<evidence type="ECO:0000256" key="11">
    <source>
        <dbReference type="ARBA" id="ARBA00023125"/>
    </source>
</evidence>
<keyword evidence="6" id="KW-0255">Endonuclease</keyword>
<dbReference type="SUPFAM" id="SSF53474">
    <property type="entry name" value="alpha/beta-Hydrolases"/>
    <property type="match status" value="1"/>
</dbReference>
<dbReference type="Gene3D" id="3.40.50.10130">
    <property type="match status" value="1"/>
</dbReference>
<keyword evidence="10 16" id="KW-1133">Transmembrane helix</keyword>
<evidence type="ECO:0000256" key="7">
    <source>
        <dbReference type="ARBA" id="ARBA00022763"/>
    </source>
</evidence>
<evidence type="ECO:0000256" key="6">
    <source>
        <dbReference type="ARBA" id="ARBA00022759"/>
    </source>
</evidence>
<feature type="transmembrane region" description="Helical" evidence="16">
    <location>
        <begin position="193"/>
        <end position="226"/>
    </location>
</feature>
<keyword evidence="4 16" id="KW-0812">Transmembrane</keyword>
<keyword evidence="14" id="KW-0539">Nucleus</keyword>
<feature type="transmembrane region" description="Helical" evidence="16">
    <location>
        <begin position="246"/>
        <end position="267"/>
    </location>
</feature>
<dbReference type="InterPro" id="IPR029058">
    <property type="entry name" value="AB_hydrolase_fold"/>
</dbReference>
<dbReference type="GO" id="GO:0003697">
    <property type="term" value="F:single-stranded DNA binding"/>
    <property type="evidence" value="ECO:0007669"/>
    <property type="project" value="TreeGrafter"/>
</dbReference>
<reference evidence="18" key="1">
    <citation type="submission" date="2021-02" db="EMBL/GenBank/DDBJ databases">
        <authorList>
            <person name="Dougan E. K."/>
            <person name="Rhodes N."/>
            <person name="Thang M."/>
            <person name="Chan C."/>
        </authorList>
    </citation>
    <scope>NUCLEOTIDE SEQUENCE</scope>
</reference>
<organism evidence="18 19">
    <name type="scientific">Polarella glacialis</name>
    <name type="common">Dinoflagellate</name>
    <dbReference type="NCBI Taxonomy" id="89957"/>
    <lineage>
        <taxon>Eukaryota</taxon>
        <taxon>Sar</taxon>
        <taxon>Alveolata</taxon>
        <taxon>Dinophyceae</taxon>
        <taxon>Suessiales</taxon>
        <taxon>Suessiaceae</taxon>
        <taxon>Polarella</taxon>
    </lineage>
</organism>
<dbReference type="GO" id="GO:0005216">
    <property type="term" value="F:monoatomic ion channel activity"/>
    <property type="evidence" value="ECO:0007669"/>
    <property type="project" value="InterPro"/>
</dbReference>
<dbReference type="InterPro" id="IPR006166">
    <property type="entry name" value="ERCC4_domain"/>
</dbReference>
<dbReference type="SMART" id="SM00891">
    <property type="entry name" value="ERCC4"/>
    <property type="match status" value="1"/>
</dbReference>
<dbReference type="Gene3D" id="1.20.120.350">
    <property type="entry name" value="Voltage-gated potassium channels. Chain C"/>
    <property type="match status" value="1"/>
</dbReference>
<dbReference type="FunFam" id="3.40.50.10130:FF:000002">
    <property type="entry name" value="DNA repair endonuclease XPF"/>
    <property type="match status" value="1"/>
</dbReference>
<evidence type="ECO:0000256" key="3">
    <source>
        <dbReference type="ARBA" id="ARBA00010015"/>
    </source>
</evidence>
<evidence type="ECO:0000256" key="13">
    <source>
        <dbReference type="ARBA" id="ARBA00023204"/>
    </source>
</evidence>
<dbReference type="SUPFAM" id="SSF47473">
    <property type="entry name" value="EF-hand"/>
    <property type="match status" value="1"/>
</dbReference>
<dbReference type="Gene3D" id="1.10.238.10">
    <property type="entry name" value="EF-hand"/>
    <property type="match status" value="1"/>
</dbReference>
<keyword evidence="11" id="KW-0238">DNA-binding</keyword>
<keyword evidence="9" id="KW-0106">Calcium</keyword>
<evidence type="ECO:0000313" key="19">
    <source>
        <dbReference type="Proteomes" id="UP000626109"/>
    </source>
</evidence>
<keyword evidence="12 16" id="KW-0472">Membrane</keyword>
<name>A0A813JHJ4_POLGL</name>
<keyword evidence="7" id="KW-0227">DNA damage</keyword>
<dbReference type="GO" id="GO:0016020">
    <property type="term" value="C:membrane"/>
    <property type="evidence" value="ECO:0007669"/>
    <property type="project" value="UniProtKB-SubCell"/>
</dbReference>
<feature type="transmembrane region" description="Helical" evidence="16">
    <location>
        <begin position="279"/>
        <end position="299"/>
    </location>
</feature>
<dbReference type="GO" id="GO:0000724">
    <property type="term" value="P:double-strand break repair via homologous recombination"/>
    <property type="evidence" value="ECO:0007669"/>
    <property type="project" value="TreeGrafter"/>
</dbReference>
<evidence type="ECO:0000256" key="15">
    <source>
        <dbReference type="SAM" id="MobiDB-lite"/>
    </source>
</evidence>
<dbReference type="InterPro" id="IPR011992">
    <property type="entry name" value="EF-hand-dom_pair"/>
</dbReference>
<dbReference type="Proteomes" id="UP000626109">
    <property type="component" value="Unassembled WGS sequence"/>
</dbReference>
<dbReference type="PROSITE" id="PS00018">
    <property type="entry name" value="EF_HAND_1"/>
    <property type="match status" value="1"/>
</dbReference>
<feature type="region of interest" description="Disordered" evidence="15">
    <location>
        <begin position="878"/>
        <end position="898"/>
    </location>
</feature>
<evidence type="ECO:0000256" key="5">
    <source>
        <dbReference type="ARBA" id="ARBA00022722"/>
    </source>
</evidence>
<dbReference type="EMBL" id="CAJNNW010025524">
    <property type="protein sequence ID" value="CAE8677566.1"/>
    <property type="molecule type" value="Genomic_DNA"/>
</dbReference>
<keyword evidence="5" id="KW-0540">Nuclease</keyword>
<dbReference type="GO" id="GO:1901255">
    <property type="term" value="P:nucleotide-excision repair involved in interstrand cross-link repair"/>
    <property type="evidence" value="ECO:0007669"/>
    <property type="project" value="TreeGrafter"/>
</dbReference>
<evidence type="ECO:0000256" key="12">
    <source>
        <dbReference type="ARBA" id="ARBA00023136"/>
    </source>
</evidence>
<evidence type="ECO:0000256" key="2">
    <source>
        <dbReference type="ARBA" id="ARBA00004141"/>
    </source>
</evidence>
<dbReference type="PROSITE" id="PS50222">
    <property type="entry name" value="EF_HAND_2"/>
    <property type="match status" value="1"/>
</dbReference>
<feature type="transmembrane region" description="Helical" evidence="16">
    <location>
        <begin position="50"/>
        <end position="74"/>
    </location>
</feature>
<evidence type="ECO:0000256" key="4">
    <source>
        <dbReference type="ARBA" id="ARBA00022692"/>
    </source>
</evidence>
<dbReference type="SUPFAM" id="SSF81324">
    <property type="entry name" value="Voltage-gated potassium channels"/>
    <property type="match status" value="1"/>
</dbReference>
<dbReference type="Pfam" id="PF02732">
    <property type="entry name" value="ERCC4"/>
    <property type="match status" value="1"/>
</dbReference>
<comment type="subcellular location">
    <subcellularLocation>
        <location evidence="2">Membrane</location>
        <topology evidence="2">Multi-pass membrane protein</topology>
    </subcellularLocation>
    <subcellularLocation>
        <location evidence="1">Nucleus</location>
    </subcellularLocation>
</comment>
<dbReference type="InterPro" id="IPR027359">
    <property type="entry name" value="Volt_channel_dom_sf"/>
</dbReference>
<dbReference type="SUPFAM" id="SSF52980">
    <property type="entry name" value="Restriction endonuclease-like"/>
    <property type="match status" value="1"/>
</dbReference>
<keyword evidence="13" id="KW-0234">DNA repair</keyword>
<dbReference type="GO" id="GO:0003684">
    <property type="term" value="F:damaged DNA binding"/>
    <property type="evidence" value="ECO:0007669"/>
    <property type="project" value="TreeGrafter"/>
</dbReference>
<evidence type="ECO:0000256" key="16">
    <source>
        <dbReference type="SAM" id="Phobius"/>
    </source>
</evidence>
<dbReference type="InterPro" id="IPR005821">
    <property type="entry name" value="Ion_trans_dom"/>
</dbReference>
<feature type="non-terminal residue" evidence="18">
    <location>
        <position position="1766"/>
    </location>
</feature>
<sequence length="1766" mass="196892">MNKLLEELEDDDKGVQDFFHGSEDDDEELILFPEDKAEVKPASRFKRLEVFLQSNTFDVLISILLCINLVFLALELQYSGLIQGYRMAFYTSPTIREEHWPGANIFFDVGYQVFTWLFAAEVFIRICVLRCQFWHLAMNWLDFVVVAVSVMAKLSEGSLPIDPTILRLLRIVKLSRVLRMITSSNILQSLQLLLSCISASIVMFLWSFAILVFIQCIAGMILSSLTRTFLQDANADLAIRKEVFKYYGTFSRTFLTMFEILFANWATPCRILVDHVNEWFSLFFLVYRCLVGFAVVNVVSAVCVNQTMKTAALDAEQAFKRKQEEQVKYTKKVKKLFQSVDDSGDGNMSFEEFSELLASSKLKFWVAQLELDYPDLVRLFELLDDGSNLISMDKFIEGATRLKYAAKSIDIWRLETKIEQFLSNAMAGTSLSSNAKPRGPVWSAQLKHHLSFTTDQPVVDASWVRLRSTGCLAVFGRGLGVQDVLLEVFRRSLAAGKTDGRNAERLVLLLNTSQEEAELLAKKALEDPGWVGLASSLTVVGPDLGVEDRAAAFARGGAFIVSARLLVPDILSGRLLPETIDGIIVNHVHEVRELSAEAFVLRLFRKANRRGFVRAFSDLPDAFSRGQAQVDKVMERCFMHQLEIWPRIRRDIKDCLEGGSQPDVHQQTLELPGSVKDIQRHILNIVQGTLDELRKDPKLDLGHIQVRDSMSAAFDLELRQVLDPAWQNLGPRARKLVNDLGGVRRLLVELLRGDAVEFHSLLESVCHVESEKDAPAWLFSTDAQALLTLAKSRVYEVDCGVPGSGPRLRRTLEPHKKWQALLDIVQRTIEAVAAAEAGNSTGNATSDGDVRWLKTAQSNAVADVDDSGSDLEILSVQPAAKKQRGPSPDPNWSSSTAAPGVLEPRLVVVVPDDRSRRQLSAVLHRGPAATLLDALGNYLRERSGRRRQDPVLGGAPGRLKAGEAVLLAREAQIVAREVEQLEPRSALQLRQLPDGRPCHPRVEIVAADGPEGLLEDRLKESRPHAVVLFEPSLQAIRTLEVYCASAASSCVKREVDRAGDGTPALQAYLLVFEDSVEKYRFQRSLLQESEAIDSLITSRKHSTWRLDDGLAAADPANAPRSSRRGGGSRTLDAMVTQKVVVDMREFRSALPFMLYMRSLTIEPVTIPVGDYILSRDICVERKAIPDLIQSLASGRLFQQAQNMCQHYANPALLIEFDPGKSFALQNSYTIARREVDVGARDLLGKVALVVLHFPKLRMIWSPSQRFTADVFLKLKEGRYQPDKKEAAEIDAEDLGQETTGEAAPSRRSNSAALDVLRKLPGITPRNMLPLARRAGSLAGIASLSEEVLEEVMGKSCAQALTQFLHRSTAGAPPEEEEEVVLELDHVGERLRYRLLEGAGPETGWVSLTLKGRDLLRRPQKSLMLKRVAEAEAFWTDPARREVQPPNVSILEAFLERSALTAVGPPGHYKGGQLPVMPRTVGLPTYAAVPEKAQRNFPEKARKPMIRLYCFPGAADNYMLWLEFATSAPAWCEVAVYEPRAHGFRPSEPWDLTLEERAEDAFLVMKPAFQTHAKGGVSEGAPFGFLSHGVGGQFMALLAYRLKQELAIEPLVVFANDGPAPNVPTLSDAGYELLVHDVGRFYQLFQPDTMRQYEKLGGKGSKSAEALLSKWSRGLRLFEEHARRARALGEAQAVYHKFSCDLHVLVATHSVDLDLAVDLMPQEGRKEWERRRVVTASPPTSGANWDRDMFRKRLGGKSGPRRISTFT</sequence>
<comment type="caution">
    <text evidence="18">The sequence shown here is derived from an EMBL/GenBank/DDBJ whole genome shotgun (WGS) entry which is preliminary data.</text>
</comment>
<evidence type="ECO:0000259" key="17">
    <source>
        <dbReference type="PROSITE" id="PS50222"/>
    </source>
</evidence>
<accession>A0A813JHJ4</accession>
<dbReference type="PANTHER" id="PTHR10150">
    <property type="entry name" value="DNA REPAIR ENDONUCLEASE XPF"/>
    <property type="match status" value="1"/>
</dbReference>
<gene>
    <name evidence="18" type="ORF">PGLA2088_LOCUS20376</name>
</gene>
<feature type="region of interest" description="Disordered" evidence="15">
    <location>
        <begin position="1282"/>
        <end position="1309"/>
    </location>
</feature>
<dbReference type="GO" id="GO:0005509">
    <property type="term" value="F:calcium ion binding"/>
    <property type="evidence" value="ECO:0007669"/>
    <property type="project" value="InterPro"/>
</dbReference>
<dbReference type="InterPro" id="IPR002048">
    <property type="entry name" value="EF_hand_dom"/>
</dbReference>
<evidence type="ECO:0000256" key="10">
    <source>
        <dbReference type="ARBA" id="ARBA00022989"/>
    </source>
</evidence>
<dbReference type="SUPFAM" id="SSF47781">
    <property type="entry name" value="RuvA domain 2-like"/>
    <property type="match status" value="1"/>
</dbReference>
<dbReference type="CDD" id="cd20078">
    <property type="entry name" value="XPF_nuclease_XPF_euk"/>
    <property type="match status" value="1"/>
</dbReference>
<keyword evidence="8" id="KW-0378">Hydrolase</keyword>
<dbReference type="Gene3D" id="1.10.287.70">
    <property type="match status" value="1"/>
</dbReference>
<feature type="domain" description="EF-hand" evidence="17">
    <location>
        <begin position="328"/>
        <end position="363"/>
    </location>
</feature>
<dbReference type="Pfam" id="PF00520">
    <property type="entry name" value="Ion_trans"/>
    <property type="match status" value="1"/>
</dbReference>
<dbReference type="InterPro" id="IPR018247">
    <property type="entry name" value="EF_Hand_1_Ca_BS"/>
</dbReference>
<evidence type="ECO:0000313" key="18">
    <source>
        <dbReference type="EMBL" id="CAE8677566.1"/>
    </source>
</evidence>
<protein>
    <recommendedName>
        <fullName evidence="17">EF-hand domain-containing protein</fullName>
    </recommendedName>
</protein>
<dbReference type="GO" id="GO:0000110">
    <property type="term" value="C:nucleotide-excision repair factor 1 complex"/>
    <property type="evidence" value="ECO:0007669"/>
    <property type="project" value="TreeGrafter"/>
</dbReference>
<dbReference type="PANTHER" id="PTHR10150:SF0">
    <property type="entry name" value="DNA REPAIR ENDONUCLEASE XPF"/>
    <property type="match status" value="1"/>
</dbReference>
<dbReference type="SMART" id="SM00054">
    <property type="entry name" value="EFh"/>
    <property type="match status" value="2"/>
</dbReference>
<evidence type="ECO:0000256" key="14">
    <source>
        <dbReference type="ARBA" id="ARBA00023242"/>
    </source>
</evidence>
<dbReference type="InterPro" id="IPR047520">
    <property type="entry name" value="XPF_nuclease"/>
</dbReference>
<dbReference type="InterPro" id="IPR011335">
    <property type="entry name" value="Restrct_endonuc-II-like"/>
</dbReference>
<comment type="similarity">
    <text evidence="3">Belongs to the XPF family.</text>
</comment>
<evidence type="ECO:0000256" key="9">
    <source>
        <dbReference type="ARBA" id="ARBA00022837"/>
    </source>
</evidence>
<dbReference type="Gene3D" id="3.40.50.1820">
    <property type="entry name" value="alpha/beta hydrolase"/>
    <property type="match status" value="1"/>
</dbReference>
<dbReference type="Gene3D" id="1.10.150.20">
    <property type="entry name" value="5' to 3' exonuclease, C-terminal subdomain"/>
    <property type="match status" value="1"/>
</dbReference>